<name>A0AA50CST3_9HYPH</name>
<dbReference type="RefSeq" id="WP_306041881.1">
    <property type="nucleotide sequence ID" value="NZ_CP132309.1"/>
</dbReference>
<geneLocation type="plasmid" evidence="1 2">
    <name>unnamed7</name>
</geneLocation>
<evidence type="ECO:0000313" key="2">
    <source>
        <dbReference type="Proteomes" id="UP001234585"/>
    </source>
</evidence>
<keyword evidence="1" id="KW-0614">Plasmid</keyword>
<dbReference type="EMBL" id="CP132309">
    <property type="protein sequence ID" value="WLS01408.1"/>
    <property type="molecule type" value="Genomic_DNA"/>
</dbReference>
<evidence type="ECO:0000313" key="1">
    <source>
        <dbReference type="EMBL" id="WLS01408.1"/>
    </source>
</evidence>
<sequence>MSYAIKVRMVGKKKWSFLTRRGTNPLRIHAAQFATPEKAQTLIDDNREENPDWEWKIVDFQTGKPARGAIGGSDAGNE</sequence>
<protein>
    <submittedName>
        <fullName evidence="1">Uncharacterized protein</fullName>
    </submittedName>
</protein>
<proteinExistence type="predicted"/>
<keyword evidence="2" id="KW-1185">Reference proteome</keyword>
<dbReference type="AlphaFoldDB" id="A0AA50CST3"/>
<organism evidence="1 2">
    <name type="scientific">Shinella sumterensis</name>
    <dbReference type="NCBI Taxonomy" id="1967501"/>
    <lineage>
        <taxon>Bacteria</taxon>
        <taxon>Pseudomonadati</taxon>
        <taxon>Pseudomonadota</taxon>
        <taxon>Alphaproteobacteria</taxon>
        <taxon>Hyphomicrobiales</taxon>
        <taxon>Rhizobiaceae</taxon>
        <taxon>Shinella</taxon>
    </lineage>
</organism>
<accession>A0AA50CST3</accession>
<dbReference type="Proteomes" id="UP001234585">
    <property type="component" value="Plasmid unnamed7"/>
</dbReference>
<gene>
    <name evidence="1" type="ORF">Q9313_28845</name>
</gene>
<reference evidence="1 2" key="1">
    <citation type="submission" date="2023-08" db="EMBL/GenBank/DDBJ databases">
        <title>Pathogen: clinical or host-associated sample.</title>
        <authorList>
            <person name="Hergert J."/>
            <person name="Casey R."/>
            <person name="Wagner J."/>
            <person name="Young E.L."/>
            <person name="Oakeson K.F."/>
        </authorList>
    </citation>
    <scope>NUCLEOTIDE SEQUENCE [LARGE SCALE GENOMIC DNA]</scope>
    <source>
        <strain evidence="1 2">1760953</strain>
        <plasmid evidence="1 2">unnamed7</plasmid>
    </source>
</reference>